<dbReference type="Proteomes" id="UP001348805">
    <property type="component" value="Segment"/>
</dbReference>
<evidence type="ECO:0000313" key="2">
    <source>
        <dbReference type="Proteomes" id="UP001348805"/>
    </source>
</evidence>
<keyword evidence="2" id="KW-1185">Reference proteome</keyword>
<name>A0ABZ0Z0Q2_9CAUD</name>
<reference evidence="1 2" key="1">
    <citation type="submission" date="2023-11" db="EMBL/GenBank/DDBJ databases">
        <authorList>
            <person name="Cook R."/>
            <person name="Crisci M."/>
            <person name="Pye H."/>
            <person name="Adriaenssens E."/>
            <person name="Santini J."/>
        </authorList>
    </citation>
    <scope>NUCLEOTIDE SEQUENCE [LARGE SCALE GENOMIC DNA]</scope>
    <source>
        <strain evidence="1">Lak_Megaphage_RVC_AP3_GC26</strain>
    </source>
</reference>
<dbReference type="EMBL" id="OR769219">
    <property type="protein sequence ID" value="WQJ51662.1"/>
    <property type="molecule type" value="Genomic_DNA"/>
</dbReference>
<accession>A0ABZ0Z0Q2</accession>
<organism evidence="1 2">
    <name type="scientific">phage Lak_Megaphage_RVC_AP3_GC26</name>
    <dbReference type="NCBI Taxonomy" id="3109225"/>
    <lineage>
        <taxon>Viruses</taxon>
        <taxon>Duplodnaviria</taxon>
        <taxon>Heunggongvirae</taxon>
        <taxon>Uroviricota</taxon>
        <taxon>Caudoviricetes</taxon>
        <taxon>Caudoviricetes code 15 clade</taxon>
    </lineage>
</organism>
<sequence length="32" mass="4078">MCYREKSNYKQNKMIFSYIRNINKRKLYDNSK</sequence>
<protein>
    <submittedName>
        <fullName evidence="1">Uncharacterized protein</fullName>
    </submittedName>
</protein>
<proteinExistence type="predicted"/>
<evidence type="ECO:0000313" key="1">
    <source>
        <dbReference type="EMBL" id="WQJ51662.1"/>
    </source>
</evidence>